<dbReference type="Proteomes" id="UP000079169">
    <property type="component" value="Unplaced"/>
</dbReference>
<organism evidence="2 3">
    <name type="scientific">Diaphorina citri</name>
    <name type="common">Asian citrus psyllid</name>
    <dbReference type="NCBI Taxonomy" id="121845"/>
    <lineage>
        <taxon>Eukaryota</taxon>
        <taxon>Metazoa</taxon>
        <taxon>Ecdysozoa</taxon>
        <taxon>Arthropoda</taxon>
        <taxon>Hexapoda</taxon>
        <taxon>Insecta</taxon>
        <taxon>Pterygota</taxon>
        <taxon>Neoptera</taxon>
        <taxon>Paraneoptera</taxon>
        <taxon>Hemiptera</taxon>
        <taxon>Sternorrhyncha</taxon>
        <taxon>Psylloidea</taxon>
        <taxon>Psyllidae</taxon>
        <taxon>Diaphorininae</taxon>
        <taxon>Diaphorina</taxon>
    </lineage>
</organism>
<sequence length="246" mass="27925">MIFSPATKDKQRGRASGGILLFINKNIAYETICITNMWILVKIKPPTEPDVFVGNVYINPNYDMIEALQLLKVPMDRITMDSNRILIGGDFNARIADRNCLDEEMAQDLNVLAQRTSLDTLSNRRGELMVEFMEDYGLLVLNGRTHGDIIGQFTYISKVGKSVIDLTWCSLEICRQVLGFSVSDCILSSDHLPISTQLDIKTHSNSITQDTDQNQSKIIRFTWSEEKKSEFEQKINEKLISNCAKH</sequence>
<dbReference type="AlphaFoldDB" id="A0A3Q0JHI6"/>
<dbReference type="PaxDb" id="121845-A0A3Q0JHI6"/>
<evidence type="ECO:0000259" key="1">
    <source>
        <dbReference type="Pfam" id="PF14529"/>
    </source>
</evidence>
<dbReference type="Gene3D" id="3.60.10.10">
    <property type="entry name" value="Endonuclease/exonuclease/phosphatase"/>
    <property type="match status" value="1"/>
</dbReference>
<proteinExistence type="predicted"/>
<protein>
    <submittedName>
        <fullName evidence="3">Uncharacterized protein LOC113472340</fullName>
    </submittedName>
</protein>
<evidence type="ECO:0000313" key="2">
    <source>
        <dbReference type="Proteomes" id="UP000079169"/>
    </source>
</evidence>
<reference evidence="3" key="1">
    <citation type="submission" date="2025-08" db="UniProtKB">
        <authorList>
            <consortium name="RefSeq"/>
        </authorList>
    </citation>
    <scope>IDENTIFICATION</scope>
</reference>
<dbReference type="KEGG" id="dci:113472340"/>
<dbReference type="GO" id="GO:0003824">
    <property type="term" value="F:catalytic activity"/>
    <property type="evidence" value="ECO:0007669"/>
    <property type="project" value="InterPro"/>
</dbReference>
<dbReference type="Pfam" id="PF14529">
    <property type="entry name" value="Exo_endo_phos_2"/>
    <property type="match status" value="1"/>
</dbReference>
<gene>
    <name evidence="3" type="primary">LOC113472340</name>
</gene>
<accession>A0A3Q0JHI6</accession>
<feature type="domain" description="Endonuclease/exonuclease/phosphatase" evidence="1">
    <location>
        <begin position="53"/>
        <end position="194"/>
    </location>
</feature>
<dbReference type="RefSeq" id="XP_026687849.1">
    <property type="nucleotide sequence ID" value="XM_026832048.1"/>
</dbReference>
<dbReference type="InterPro" id="IPR005135">
    <property type="entry name" value="Endo/exonuclease/phosphatase"/>
</dbReference>
<dbReference type="InterPro" id="IPR036691">
    <property type="entry name" value="Endo/exonu/phosph_ase_sf"/>
</dbReference>
<dbReference type="SUPFAM" id="SSF56219">
    <property type="entry name" value="DNase I-like"/>
    <property type="match status" value="1"/>
</dbReference>
<keyword evidence="2" id="KW-1185">Reference proteome</keyword>
<dbReference type="GeneID" id="113472340"/>
<evidence type="ECO:0000313" key="3">
    <source>
        <dbReference type="RefSeq" id="XP_026687849.1"/>
    </source>
</evidence>
<name>A0A3Q0JHI6_DIACI</name>